<dbReference type="Proteomes" id="UP000650628">
    <property type="component" value="Unassembled WGS sequence"/>
</dbReference>
<gene>
    <name evidence="2" type="ORF">Pmi06nite_05630</name>
</gene>
<comment type="caution">
    <text evidence="2">The sequence shown here is derived from an EMBL/GenBank/DDBJ whole genome shotgun (WGS) entry which is preliminary data.</text>
</comment>
<evidence type="ECO:0000313" key="2">
    <source>
        <dbReference type="EMBL" id="GII27121.1"/>
    </source>
</evidence>
<protein>
    <submittedName>
        <fullName evidence="2">Uncharacterized protein</fullName>
    </submittedName>
</protein>
<evidence type="ECO:0000256" key="1">
    <source>
        <dbReference type="SAM" id="MobiDB-lite"/>
    </source>
</evidence>
<name>A0A8J3TK12_9ACTN</name>
<reference evidence="2 3" key="1">
    <citation type="submission" date="2021-01" db="EMBL/GenBank/DDBJ databases">
        <title>Whole genome shotgun sequence of Planotetraspora mira NBRC 15435.</title>
        <authorList>
            <person name="Komaki H."/>
            <person name="Tamura T."/>
        </authorList>
    </citation>
    <scope>NUCLEOTIDE SEQUENCE [LARGE SCALE GENOMIC DNA]</scope>
    <source>
        <strain evidence="2 3">NBRC 15435</strain>
    </source>
</reference>
<keyword evidence="3" id="KW-1185">Reference proteome</keyword>
<proteinExistence type="predicted"/>
<dbReference type="AlphaFoldDB" id="A0A8J3TK12"/>
<accession>A0A8J3TK12</accession>
<dbReference type="EMBL" id="BOOO01000002">
    <property type="protein sequence ID" value="GII27121.1"/>
    <property type="molecule type" value="Genomic_DNA"/>
</dbReference>
<evidence type="ECO:0000313" key="3">
    <source>
        <dbReference type="Proteomes" id="UP000650628"/>
    </source>
</evidence>
<organism evidence="2 3">
    <name type="scientific">Planotetraspora mira</name>
    <dbReference type="NCBI Taxonomy" id="58121"/>
    <lineage>
        <taxon>Bacteria</taxon>
        <taxon>Bacillati</taxon>
        <taxon>Actinomycetota</taxon>
        <taxon>Actinomycetes</taxon>
        <taxon>Streptosporangiales</taxon>
        <taxon>Streptosporangiaceae</taxon>
        <taxon>Planotetraspora</taxon>
    </lineage>
</organism>
<feature type="region of interest" description="Disordered" evidence="1">
    <location>
        <begin position="45"/>
        <end position="69"/>
    </location>
</feature>
<sequence>MGAKSLPPLRVWPSHHSIVPPTRLSGSRKTAVRLGVAVLDSAGADESVAHAPPGSDDRSAAPGAEGGSL</sequence>